<reference evidence="1 2" key="1">
    <citation type="submission" date="2020-09" db="EMBL/GenBank/DDBJ databases">
        <title>De no assembly of potato wild relative species, Solanum commersonii.</title>
        <authorList>
            <person name="Cho K."/>
        </authorList>
    </citation>
    <scope>NUCLEOTIDE SEQUENCE [LARGE SCALE GENOMIC DNA]</scope>
    <source>
        <strain evidence="1">LZ3.2</strain>
        <tissue evidence="1">Leaf</tissue>
    </source>
</reference>
<accession>A0A9J5WWP6</accession>
<keyword evidence="2" id="KW-1185">Reference proteome</keyword>
<sequence>MPLFNLCRNLTSLVKLIVDDVKELTCLPDEIQKTILLFNIYLSQTVGSFVNCHIWRYHFNSLHSLELSNYDGLTSLPSGMPEHCWSLKVDKCNNLVSFPLHFGEVPSLSYLDI</sequence>
<dbReference type="EMBL" id="JACXVP010000010">
    <property type="protein sequence ID" value="KAG5580210.1"/>
    <property type="molecule type" value="Genomic_DNA"/>
</dbReference>
<evidence type="ECO:0000313" key="1">
    <source>
        <dbReference type="EMBL" id="KAG5580210.1"/>
    </source>
</evidence>
<organism evidence="1 2">
    <name type="scientific">Solanum commersonii</name>
    <name type="common">Commerson's wild potato</name>
    <name type="synonym">Commerson's nightshade</name>
    <dbReference type="NCBI Taxonomy" id="4109"/>
    <lineage>
        <taxon>Eukaryota</taxon>
        <taxon>Viridiplantae</taxon>
        <taxon>Streptophyta</taxon>
        <taxon>Embryophyta</taxon>
        <taxon>Tracheophyta</taxon>
        <taxon>Spermatophyta</taxon>
        <taxon>Magnoliopsida</taxon>
        <taxon>eudicotyledons</taxon>
        <taxon>Gunneridae</taxon>
        <taxon>Pentapetalae</taxon>
        <taxon>asterids</taxon>
        <taxon>lamiids</taxon>
        <taxon>Solanales</taxon>
        <taxon>Solanaceae</taxon>
        <taxon>Solanoideae</taxon>
        <taxon>Solaneae</taxon>
        <taxon>Solanum</taxon>
    </lineage>
</organism>
<evidence type="ECO:0000313" key="2">
    <source>
        <dbReference type="Proteomes" id="UP000824120"/>
    </source>
</evidence>
<comment type="caution">
    <text evidence="1">The sequence shown here is derived from an EMBL/GenBank/DDBJ whole genome shotgun (WGS) entry which is preliminary data.</text>
</comment>
<name>A0A9J5WWP6_SOLCO</name>
<dbReference type="OrthoDB" id="1303075at2759"/>
<dbReference type="SUPFAM" id="SSF52058">
    <property type="entry name" value="L domain-like"/>
    <property type="match status" value="1"/>
</dbReference>
<dbReference type="Gene3D" id="3.80.10.10">
    <property type="entry name" value="Ribonuclease Inhibitor"/>
    <property type="match status" value="1"/>
</dbReference>
<gene>
    <name evidence="1" type="ORF">H5410_050837</name>
</gene>
<proteinExistence type="predicted"/>
<dbReference type="Proteomes" id="UP000824120">
    <property type="component" value="Chromosome 10"/>
</dbReference>
<dbReference type="AlphaFoldDB" id="A0A9J5WWP6"/>
<protein>
    <submittedName>
        <fullName evidence="1">Uncharacterized protein</fullName>
    </submittedName>
</protein>
<dbReference type="InterPro" id="IPR032675">
    <property type="entry name" value="LRR_dom_sf"/>
</dbReference>